<feature type="compositionally biased region" description="Polar residues" evidence="1">
    <location>
        <begin position="31"/>
        <end position="41"/>
    </location>
</feature>
<name>A0A7S4GHC9_9EUGL</name>
<gene>
    <name evidence="3" type="ORF">EGYM00163_LOCUS48266</name>
</gene>
<organism evidence="3">
    <name type="scientific">Eutreptiella gymnastica</name>
    <dbReference type="NCBI Taxonomy" id="73025"/>
    <lineage>
        <taxon>Eukaryota</taxon>
        <taxon>Discoba</taxon>
        <taxon>Euglenozoa</taxon>
        <taxon>Euglenida</taxon>
        <taxon>Spirocuta</taxon>
        <taxon>Euglenophyceae</taxon>
        <taxon>Eutreptiales</taxon>
        <taxon>Eutreptiaceae</taxon>
        <taxon>Eutreptiella</taxon>
    </lineage>
</organism>
<protein>
    <submittedName>
        <fullName evidence="3">Uncharacterized protein</fullName>
    </submittedName>
</protein>
<evidence type="ECO:0000313" key="3">
    <source>
        <dbReference type="EMBL" id="CAE0836897.1"/>
    </source>
</evidence>
<accession>A0A7S4GHC9</accession>
<feature type="region of interest" description="Disordered" evidence="1">
    <location>
        <begin position="27"/>
        <end position="49"/>
    </location>
</feature>
<evidence type="ECO:0000256" key="2">
    <source>
        <dbReference type="SAM" id="SignalP"/>
    </source>
</evidence>
<evidence type="ECO:0000256" key="1">
    <source>
        <dbReference type="SAM" id="MobiDB-lite"/>
    </source>
</evidence>
<feature type="chain" id="PRO_5030626535" evidence="2">
    <location>
        <begin position="20"/>
        <end position="109"/>
    </location>
</feature>
<proteinExistence type="predicted"/>
<dbReference type="AlphaFoldDB" id="A0A7S4GHC9"/>
<feature type="signal peptide" evidence="2">
    <location>
        <begin position="1"/>
        <end position="19"/>
    </location>
</feature>
<dbReference type="EMBL" id="HBJA01140296">
    <property type="protein sequence ID" value="CAE0836897.1"/>
    <property type="molecule type" value="Transcribed_RNA"/>
</dbReference>
<sequence>MEWLKRNVLLLCIEGVAYSIPLHGNRVRVPQTDSQTRSTQGVPDRQQADQQQCKTVVPCSCPPSSFTQTYPRNPFDLHSLALPLSDWILEERQMQRPDEVLHPMLCCSI</sequence>
<keyword evidence="2" id="KW-0732">Signal</keyword>
<reference evidence="3" key="1">
    <citation type="submission" date="2021-01" db="EMBL/GenBank/DDBJ databases">
        <authorList>
            <person name="Corre E."/>
            <person name="Pelletier E."/>
            <person name="Niang G."/>
            <person name="Scheremetjew M."/>
            <person name="Finn R."/>
            <person name="Kale V."/>
            <person name="Holt S."/>
            <person name="Cochrane G."/>
            <person name="Meng A."/>
            <person name="Brown T."/>
            <person name="Cohen L."/>
        </authorList>
    </citation>
    <scope>NUCLEOTIDE SEQUENCE</scope>
    <source>
        <strain evidence="3">CCMP1594</strain>
    </source>
</reference>